<proteinExistence type="predicted"/>
<comment type="caution">
    <text evidence="2">The sequence shown here is derived from an EMBL/GenBank/DDBJ whole genome shotgun (WGS) entry which is preliminary data.</text>
</comment>
<evidence type="ECO:0008006" key="4">
    <source>
        <dbReference type="Google" id="ProtNLM"/>
    </source>
</evidence>
<organism evidence="2 3">
    <name type="scientific">Kosakonia sacchari</name>
    <dbReference type="NCBI Taxonomy" id="1158459"/>
    <lineage>
        <taxon>Bacteria</taxon>
        <taxon>Pseudomonadati</taxon>
        <taxon>Pseudomonadota</taxon>
        <taxon>Gammaproteobacteria</taxon>
        <taxon>Enterobacterales</taxon>
        <taxon>Enterobacteriaceae</taxon>
        <taxon>Kosakonia</taxon>
    </lineage>
</organism>
<gene>
    <name evidence="2" type="ORF">SAMN02927897_01438</name>
</gene>
<evidence type="ECO:0000313" key="3">
    <source>
        <dbReference type="Proteomes" id="UP000183569"/>
    </source>
</evidence>
<accession>A0A1G4XTY2</accession>
<feature type="transmembrane region" description="Helical" evidence="1">
    <location>
        <begin position="6"/>
        <end position="24"/>
    </location>
</feature>
<protein>
    <recommendedName>
        <fullName evidence="4">DUF3592 domain-containing protein</fullName>
    </recommendedName>
</protein>
<keyword evidence="1" id="KW-0472">Membrane</keyword>
<evidence type="ECO:0000256" key="1">
    <source>
        <dbReference type="SAM" id="Phobius"/>
    </source>
</evidence>
<reference evidence="2 3" key="1">
    <citation type="submission" date="2016-10" db="EMBL/GenBank/DDBJ databases">
        <authorList>
            <person name="Varghese N."/>
            <person name="Submissions S."/>
        </authorList>
    </citation>
    <scope>NUCLEOTIDE SEQUENCE [LARGE SCALE GENOMIC DNA]</scope>
    <source>
        <strain evidence="2 3">CGMCC 1.12102</strain>
    </source>
</reference>
<keyword evidence="1" id="KW-1133">Transmembrane helix</keyword>
<evidence type="ECO:0000313" key="2">
    <source>
        <dbReference type="EMBL" id="SCX44659.1"/>
    </source>
</evidence>
<dbReference type="Proteomes" id="UP000183569">
    <property type="component" value="Unassembled WGS sequence"/>
</dbReference>
<name>A0A1G4XTY2_9ENTR</name>
<dbReference type="RefSeq" id="WP_017457037.1">
    <property type="nucleotide sequence ID" value="NZ_CP016337.1"/>
</dbReference>
<dbReference type="GeneID" id="23846974"/>
<sequence length="120" mass="13608">MDYFKYLAYLLPALVVVVFIKIAIRDIKNNRIKKRIASDPVHVNARITQAVAGTPAPNGIVNVTLDYEFNDHTGRVFTQQNVVTVVKTMEMLNYKVGETVPVMYLRSDPSLNKVNLPRVF</sequence>
<dbReference type="EMBL" id="FMUI01000003">
    <property type="protein sequence ID" value="SCX44659.1"/>
    <property type="molecule type" value="Genomic_DNA"/>
</dbReference>
<dbReference type="AlphaFoldDB" id="A0A1G4XTY2"/>
<keyword evidence="1" id="KW-0812">Transmembrane</keyword>